<evidence type="ECO:0000256" key="3">
    <source>
        <dbReference type="SAM" id="MobiDB-lite"/>
    </source>
</evidence>
<dbReference type="SUPFAM" id="SSF75471">
    <property type="entry name" value="YhbY-like"/>
    <property type="match status" value="1"/>
</dbReference>
<gene>
    <name evidence="5" type="ORF">IAA83_09560</name>
</gene>
<protein>
    <submittedName>
        <fullName evidence="5">YhbY family RNA-binding protein</fullName>
    </submittedName>
</protein>
<name>A0A9D1FB25_9FIRM</name>
<dbReference type="InterPro" id="IPR001890">
    <property type="entry name" value="RNA-binding_CRM"/>
</dbReference>
<feature type="domain" description="CRM" evidence="4">
    <location>
        <begin position="1"/>
        <end position="96"/>
    </location>
</feature>
<proteinExistence type="predicted"/>
<organism evidence="5 6">
    <name type="scientific">Candidatus Avoscillospira avistercoris</name>
    <dbReference type="NCBI Taxonomy" id="2840707"/>
    <lineage>
        <taxon>Bacteria</taxon>
        <taxon>Bacillati</taxon>
        <taxon>Bacillota</taxon>
        <taxon>Clostridia</taxon>
        <taxon>Eubacteriales</taxon>
        <taxon>Oscillospiraceae</taxon>
        <taxon>Oscillospiraceae incertae sedis</taxon>
        <taxon>Candidatus Avoscillospira</taxon>
    </lineage>
</organism>
<evidence type="ECO:0000313" key="5">
    <source>
        <dbReference type="EMBL" id="HIS65598.1"/>
    </source>
</evidence>
<comment type="caution">
    <text evidence="5">The sequence shown here is derived from an EMBL/GenBank/DDBJ whole genome shotgun (WGS) entry which is preliminary data.</text>
</comment>
<evidence type="ECO:0000259" key="4">
    <source>
        <dbReference type="PROSITE" id="PS51295"/>
    </source>
</evidence>
<feature type="region of interest" description="Disordered" evidence="3">
    <location>
        <begin position="104"/>
        <end position="131"/>
    </location>
</feature>
<dbReference type="EMBL" id="DVJJ01000144">
    <property type="protein sequence ID" value="HIS65598.1"/>
    <property type="molecule type" value="Genomic_DNA"/>
</dbReference>
<dbReference type="SMART" id="SM01103">
    <property type="entry name" value="CRS1_YhbY"/>
    <property type="match status" value="1"/>
</dbReference>
<accession>A0A9D1FB25</accession>
<reference evidence="5" key="1">
    <citation type="submission" date="2020-10" db="EMBL/GenBank/DDBJ databases">
        <authorList>
            <person name="Gilroy R."/>
        </authorList>
    </citation>
    <scope>NUCLEOTIDE SEQUENCE</scope>
    <source>
        <strain evidence="5">ChiBcec16-1751</strain>
    </source>
</reference>
<sequence>MLTSKERAELRSKANTLDTVLMVGKGGVTENVIAQAETLLDARELVKGRVLETAMMSAREVSDAICEATGADGIQCVGSKFVIYRFSKKLEAQRQAERAKEKAKAKAAKKVNPVRAGVQARRKKARKEREKRNAYFKEAAIAAAKERRK</sequence>
<reference evidence="5" key="2">
    <citation type="journal article" date="2021" name="PeerJ">
        <title>Extensive microbial diversity within the chicken gut microbiome revealed by metagenomics and culture.</title>
        <authorList>
            <person name="Gilroy R."/>
            <person name="Ravi A."/>
            <person name="Getino M."/>
            <person name="Pursley I."/>
            <person name="Horton D.L."/>
            <person name="Alikhan N.F."/>
            <person name="Baker D."/>
            <person name="Gharbi K."/>
            <person name="Hall N."/>
            <person name="Watson M."/>
            <person name="Adriaenssens E.M."/>
            <person name="Foster-Nyarko E."/>
            <person name="Jarju S."/>
            <person name="Secka A."/>
            <person name="Antonio M."/>
            <person name="Oren A."/>
            <person name="Chaudhuri R.R."/>
            <person name="La Ragione R."/>
            <person name="Hildebrand F."/>
            <person name="Pallen M.J."/>
        </authorList>
    </citation>
    <scope>NUCLEOTIDE SEQUENCE</scope>
    <source>
        <strain evidence="5">ChiBcec16-1751</strain>
    </source>
</reference>
<dbReference type="PANTHER" id="PTHR40065:SF3">
    <property type="entry name" value="RNA-BINDING PROTEIN YHBY"/>
    <property type="match status" value="1"/>
</dbReference>
<dbReference type="AlphaFoldDB" id="A0A9D1FB25"/>
<dbReference type="GO" id="GO:0003723">
    <property type="term" value="F:RNA binding"/>
    <property type="evidence" value="ECO:0007669"/>
    <property type="project" value="UniProtKB-UniRule"/>
</dbReference>
<dbReference type="PANTHER" id="PTHR40065">
    <property type="entry name" value="RNA-BINDING PROTEIN YHBY"/>
    <property type="match status" value="1"/>
</dbReference>
<evidence type="ECO:0000256" key="2">
    <source>
        <dbReference type="PROSITE-ProRule" id="PRU00626"/>
    </source>
</evidence>
<evidence type="ECO:0000256" key="1">
    <source>
        <dbReference type="ARBA" id="ARBA00022884"/>
    </source>
</evidence>
<dbReference type="Proteomes" id="UP000886741">
    <property type="component" value="Unassembled WGS sequence"/>
</dbReference>
<evidence type="ECO:0000313" key="6">
    <source>
        <dbReference type="Proteomes" id="UP000886741"/>
    </source>
</evidence>
<dbReference type="Gene3D" id="3.30.110.60">
    <property type="entry name" value="YhbY-like"/>
    <property type="match status" value="1"/>
</dbReference>
<dbReference type="PROSITE" id="PS51295">
    <property type="entry name" value="CRM"/>
    <property type="match status" value="1"/>
</dbReference>
<dbReference type="InterPro" id="IPR051925">
    <property type="entry name" value="RNA-binding_domain"/>
</dbReference>
<dbReference type="InterPro" id="IPR035920">
    <property type="entry name" value="YhbY-like_sf"/>
</dbReference>
<keyword evidence="1 2" id="KW-0694">RNA-binding</keyword>
<dbReference type="Pfam" id="PF01985">
    <property type="entry name" value="CRS1_YhbY"/>
    <property type="match status" value="1"/>
</dbReference>